<evidence type="ECO:0000256" key="8">
    <source>
        <dbReference type="ARBA" id="ARBA00023010"/>
    </source>
</evidence>
<accession>A0A7S4N8R8</accession>
<organism evidence="13">
    <name type="scientific">Paramoeba aestuarina</name>
    <dbReference type="NCBI Taxonomy" id="180227"/>
    <lineage>
        <taxon>Eukaryota</taxon>
        <taxon>Amoebozoa</taxon>
        <taxon>Discosea</taxon>
        <taxon>Flabellinia</taxon>
        <taxon>Dactylopodida</taxon>
        <taxon>Paramoebidae</taxon>
        <taxon>Paramoeba</taxon>
    </lineage>
</organism>
<dbReference type="GO" id="GO:0008320">
    <property type="term" value="F:protein transmembrane transporter activity"/>
    <property type="evidence" value="ECO:0007669"/>
    <property type="project" value="TreeGrafter"/>
</dbReference>
<comment type="subcellular location">
    <subcellularLocation>
        <location evidence="1">Mitochondrion inner membrane</location>
        <topology evidence="1">Multi-pass membrane protein</topology>
    </subcellularLocation>
</comment>
<keyword evidence="7 12" id="KW-1133">Transmembrane helix</keyword>
<evidence type="ECO:0000256" key="12">
    <source>
        <dbReference type="SAM" id="Phobius"/>
    </source>
</evidence>
<evidence type="ECO:0000256" key="9">
    <source>
        <dbReference type="ARBA" id="ARBA00023128"/>
    </source>
</evidence>
<comment type="similarity">
    <text evidence="2">Belongs to the Tim17/Tim22/Tim23 family.</text>
</comment>
<evidence type="ECO:0000256" key="6">
    <source>
        <dbReference type="ARBA" id="ARBA00022927"/>
    </source>
</evidence>
<dbReference type="AlphaFoldDB" id="A0A7S4N8R8"/>
<evidence type="ECO:0000256" key="7">
    <source>
        <dbReference type="ARBA" id="ARBA00022989"/>
    </source>
</evidence>
<evidence type="ECO:0000256" key="3">
    <source>
        <dbReference type="ARBA" id="ARBA00022448"/>
    </source>
</evidence>
<feature type="transmembrane region" description="Helical" evidence="12">
    <location>
        <begin position="21"/>
        <end position="42"/>
    </location>
</feature>
<keyword evidence="5" id="KW-0999">Mitochondrion inner membrane</keyword>
<evidence type="ECO:0000256" key="5">
    <source>
        <dbReference type="ARBA" id="ARBA00022792"/>
    </source>
</evidence>
<reference evidence="13" key="1">
    <citation type="submission" date="2021-01" db="EMBL/GenBank/DDBJ databases">
        <authorList>
            <person name="Corre E."/>
            <person name="Pelletier E."/>
            <person name="Niang G."/>
            <person name="Scheremetjew M."/>
            <person name="Finn R."/>
            <person name="Kale V."/>
            <person name="Holt S."/>
            <person name="Cochrane G."/>
            <person name="Meng A."/>
            <person name="Brown T."/>
            <person name="Cohen L."/>
        </authorList>
    </citation>
    <scope>NUCLEOTIDE SEQUENCE</scope>
    <source>
        <strain evidence="13">SoJaBio B1-5/56/2</strain>
    </source>
</reference>
<name>A0A7S4N8R8_9EUKA</name>
<dbReference type="PANTHER" id="PTHR10485:SF0">
    <property type="entry name" value="AT05822P-RELATED"/>
    <property type="match status" value="1"/>
</dbReference>
<keyword evidence="6" id="KW-0653">Protein transport</keyword>
<sequence length="180" mass="18575">MSHGVDPVSGRPLREPCPERIYADCGGAFAMGCVGGTIFHGLKGFKNSPPGFGRRVYGSVMAVRSKSLVLGGNFGIWGLLFSSFDCSLAYARGQEDAYNAVASGFLTGATLAMRGGWKAAGTAGVFGGLFLAAIEGVSFFMMQAARPPPPQQQPDAPPPSAAFSDTPPSSSSGVPPDRPL</sequence>
<keyword evidence="4 12" id="KW-0812">Transmembrane</keyword>
<feature type="compositionally biased region" description="Low complexity" evidence="11">
    <location>
        <begin position="161"/>
        <end position="180"/>
    </location>
</feature>
<feature type="transmembrane region" description="Helical" evidence="12">
    <location>
        <begin position="123"/>
        <end position="142"/>
    </location>
</feature>
<dbReference type="GO" id="GO:0005744">
    <property type="term" value="C:TIM23 mitochondrial import inner membrane translocase complex"/>
    <property type="evidence" value="ECO:0007669"/>
    <property type="project" value="TreeGrafter"/>
</dbReference>
<keyword evidence="8" id="KW-0811">Translocation</keyword>
<feature type="region of interest" description="Disordered" evidence="11">
    <location>
        <begin position="144"/>
        <end position="180"/>
    </location>
</feature>
<evidence type="ECO:0000256" key="10">
    <source>
        <dbReference type="ARBA" id="ARBA00023136"/>
    </source>
</evidence>
<evidence type="ECO:0008006" key="14">
    <source>
        <dbReference type="Google" id="ProtNLM"/>
    </source>
</evidence>
<evidence type="ECO:0000313" key="13">
    <source>
        <dbReference type="EMBL" id="CAE2272252.1"/>
    </source>
</evidence>
<evidence type="ECO:0000256" key="11">
    <source>
        <dbReference type="SAM" id="MobiDB-lite"/>
    </source>
</evidence>
<feature type="compositionally biased region" description="Pro residues" evidence="11">
    <location>
        <begin position="146"/>
        <end position="160"/>
    </location>
</feature>
<keyword evidence="3" id="KW-0813">Transport</keyword>
<dbReference type="GO" id="GO:0030150">
    <property type="term" value="P:protein import into mitochondrial matrix"/>
    <property type="evidence" value="ECO:0007669"/>
    <property type="project" value="TreeGrafter"/>
</dbReference>
<evidence type="ECO:0000256" key="1">
    <source>
        <dbReference type="ARBA" id="ARBA00004448"/>
    </source>
</evidence>
<evidence type="ECO:0000256" key="2">
    <source>
        <dbReference type="ARBA" id="ARBA00008444"/>
    </source>
</evidence>
<gene>
    <name evidence="13" type="ORF">NAES01612_LOCUS1950</name>
</gene>
<dbReference type="Pfam" id="PF02466">
    <property type="entry name" value="Tim17"/>
    <property type="match status" value="1"/>
</dbReference>
<proteinExistence type="inferred from homology"/>
<protein>
    <recommendedName>
        <fullName evidence="14">Mitochondrial import inner membrane translocase subunit TIM22</fullName>
    </recommendedName>
</protein>
<evidence type="ECO:0000256" key="4">
    <source>
        <dbReference type="ARBA" id="ARBA00022692"/>
    </source>
</evidence>
<dbReference type="PANTHER" id="PTHR10485">
    <property type="entry name" value="MITOCHONDRIAL IMPORT INNER MEMBRANE TRANSLOCASE SUBUNIT TIM-17"/>
    <property type="match status" value="1"/>
</dbReference>
<keyword evidence="10 12" id="KW-0472">Membrane</keyword>
<dbReference type="EMBL" id="HBKR01002916">
    <property type="protein sequence ID" value="CAE2272252.1"/>
    <property type="molecule type" value="Transcribed_RNA"/>
</dbReference>
<keyword evidence="9" id="KW-0496">Mitochondrion</keyword>